<dbReference type="PANTHER" id="PTHR30529">
    <property type="entry name" value="CYTOCHROME B561"/>
    <property type="match status" value="1"/>
</dbReference>
<evidence type="ECO:0000256" key="6">
    <source>
        <dbReference type="ARBA" id="ARBA00022692"/>
    </source>
</evidence>
<comment type="cofactor">
    <cofactor evidence="1">
        <name>heme b</name>
        <dbReference type="ChEBI" id="CHEBI:60344"/>
    </cofactor>
</comment>
<evidence type="ECO:0000313" key="15">
    <source>
        <dbReference type="EMBL" id="MCP8938388.1"/>
    </source>
</evidence>
<accession>A0ABT1LDS4</accession>
<keyword evidence="11 13" id="KW-0472">Membrane</keyword>
<feature type="transmembrane region" description="Helical" evidence="13">
    <location>
        <begin position="20"/>
        <end position="39"/>
    </location>
</feature>
<keyword evidence="7" id="KW-0479">Metal-binding</keyword>
<organism evidence="15 16">
    <name type="scientific">Alsobacter ponti</name>
    <dbReference type="NCBI Taxonomy" id="2962936"/>
    <lineage>
        <taxon>Bacteria</taxon>
        <taxon>Pseudomonadati</taxon>
        <taxon>Pseudomonadota</taxon>
        <taxon>Alphaproteobacteria</taxon>
        <taxon>Hyphomicrobiales</taxon>
        <taxon>Alsobacteraceae</taxon>
        <taxon>Alsobacter</taxon>
    </lineage>
</organism>
<dbReference type="Pfam" id="PF01292">
    <property type="entry name" value="Ni_hydr_CYTB"/>
    <property type="match status" value="1"/>
</dbReference>
<keyword evidence="6 13" id="KW-0812">Transmembrane</keyword>
<dbReference type="PANTHER" id="PTHR30529:SF1">
    <property type="entry name" value="CYTOCHROME B561 HOMOLOG 2"/>
    <property type="match status" value="1"/>
</dbReference>
<sequence length="193" mass="20812">MTSIASQREEAAGYSPAAKWLHWLVAVLVLVNFGLGLALERVPEGPIQNTFYDLHRSTGALILALAIIRLAVRLARGAPEPLPGLTGFERTASLLVHKALYVLIFVVPLLGWIATSAYGADIWVYGAFILPPFPFFAAGDLGDAHERVAAVLFRLHKLSAVLLVGLAGFHVAGALFHLLVRKDGVMARMLPGR</sequence>
<feature type="transmembrane region" description="Helical" evidence="13">
    <location>
        <begin position="158"/>
        <end position="180"/>
    </location>
</feature>
<feature type="transmembrane region" description="Helical" evidence="13">
    <location>
        <begin position="95"/>
        <end position="115"/>
    </location>
</feature>
<keyword evidence="5" id="KW-0349">Heme</keyword>
<feature type="transmembrane region" description="Helical" evidence="13">
    <location>
        <begin position="59"/>
        <end position="75"/>
    </location>
</feature>
<dbReference type="InterPro" id="IPR011577">
    <property type="entry name" value="Cyt_b561_bac/Ni-Hgenase"/>
</dbReference>
<keyword evidence="8" id="KW-0249">Electron transport</keyword>
<dbReference type="RefSeq" id="WP_254740247.1">
    <property type="nucleotide sequence ID" value="NZ_JANCLU010000005.1"/>
</dbReference>
<comment type="similarity">
    <text evidence="12">Belongs to the cytochrome b561 family.</text>
</comment>
<comment type="caution">
    <text evidence="15">The sequence shown here is derived from an EMBL/GenBank/DDBJ whole genome shotgun (WGS) entry which is preliminary data.</text>
</comment>
<evidence type="ECO:0000256" key="7">
    <source>
        <dbReference type="ARBA" id="ARBA00022723"/>
    </source>
</evidence>
<keyword evidence="3" id="KW-0813">Transport</keyword>
<evidence type="ECO:0000256" key="3">
    <source>
        <dbReference type="ARBA" id="ARBA00022448"/>
    </source>
</evidence>
<evidence type="ECO:0000256" key="4">
    <source>
        <dbReference type="ARBA" id="ARBA00022475"/>
    </source>
</evidence>
<dbReference type="Proteomes" id="UP001205890">
    <property type="component" value="Unassembled WGS sequence"/>
</dbReference>
<evidence type="ECO:0000256" key="11">
    <source>
        <dbReference type="ARBA" id="ARBA00023136"/>
    </source>
</evidence>
<evidence type="ECO:0000256" key="8">
    <source>
        <dbReference type="ARBA" id="ARBA00022982"/>
    </source>
</evidence>
<evidence type="ECO:0000313" key="16">
    <source>
        <dbReference type="Proteomes" id="UP001205890"/>
    </source>
</evidence>
<proteinExistence type="inferred from homology"/>
<evidence type="ECO:0000256" key="12">
    <source>
        <dbReference type="ARBA" id="ARBA00037975"/>
    </source>
</evidence>
<dbReference type="SUPFAM" id="SSF81342">
    <property type="entry name" value="Transmembrane di-heme cytochromes"/>
    <property type="match status" value="1"/>
</dbReference>
<keyword evidence="16" id="KW-1185">Reference proteome</keyword>
<comment type="subcellular location">
    <subcellularLocation>
        <location evidence="2">Cell membrane</location>
        <topology evidence="2">Multi-pass membrane protein</topology>
    </subcellularLocation>
</comment>
<keyword evidence="4" id="KW-1003">Cell membrane</keyword>
<protein>
    <submittedName>
        <fullName evidence="15">Cytochrome b</fullName>
    </submittedName>
</protein>
<dbReference type="EMBL" id="JANCLU010000005">
    <property type="protein sequence ID" value="MCP8938388.1"/>
    <property type="molecule type" value="Genomic_DNA"/>
</dbReference>
<reference evidence="15 16" key="1">
    <citation type="submission" date="2022-07" db="EMBL/GenBank/DDBJ databases">
        <authorList>
            <person name="Li W.-J."/>
            <person name="Deng Q.-Q."/>
        </authorList>
    </citation>
    <scope>NUCLEOTIDE SEQUENCE [LARGE SCALE GENOMIC DNA]</scope>
    <source>
        <strain evidence="15 16">SYSU M60028</strain>
    </source>
</reference>
<evidence type="ECO:0000256" key="5">
    <source>
        <dbReference type="ARBA" id="ARBA00022617"/>
    </source>
</evidence>
<evidence type="ECO:0000256" key="9">
    <source>
        <dbReference type="ARBA" id="ARBA00022989"/>
    </source>
</evidence>
<dbReference type="InterPro" id="IPR016174">
    <property type="entry name" value="Di-haem_cyt_TM"/>
</dbReference>
<gene>
    <name evidence="15" type="ORF">NK718_07660</name>
</gene>
<dbReference type="InterPro" id="IPR052168">
    <property type="entry name" value="Cytochrome_b561_oxidase"/>
</dbReference>
<name>A0ABT1LDS4_9HYPH</name>
<evidence type="ECO:0000256" key="13">
    <source>
        <dbReference type="SAM" id="Phobius"/>
    </source>
</evidence>
<evidence type="ECO:0000256" key="10">
    <source>
        <dbReference type="ARBA" id="ARBA00023004"/>
    </source>
</evidence>
<feature type="domain" description="Cytochrome b561 bacterial/Ni-hydrogenase" evidence="14">
    <location>
        <begin position="14"/>
        <end position="192"/>
    </location>
</feature>
<keyword evidence="10" id="KW-0408">Iron</keyword>
<evidence type="ECO:0000256" key="2">
    <source>
        <dbReference type="ARBA" id="ARBA00004651"/>
    </source>
</evidence>
<keyword evidence="9 13" id="KW-1133">Transmembrane helix</keyword>
<evidence type="ECO:0000259" key="14">
    <source>
        <dbReference type="Pfam" id="PF01292"/>
    </source>
</evidence>
<evidence type="ECO:0000256" key="1">
    <source>
        <dbReference type="ARBA" id="ARBA00001970"/>
    </source>
</evidence>